<dbReference type="Pfam" id="PF07719">
    <property type="entry name" value="TPR_2"/>
    <property type="match status" value="1"/>
</dbReference>
<dbReference type="SUPFAM" id="SSF48452">
    <property type="entry name" value="TPR-like"/>
    <property type="match status" value="2"/>
</dbReference>
<comment type="caution">
    <text evidence="4">The sequence shown here is derived from an EMBL/GenBank/DDBJ whole genome shotgun (WGS) entry which is preliminary data.</text>
</comment>
<dbReference type="InterPro" id="IPR011990">
    <property type="entry name" value="TPR-like_helical_dom_sf"/>
</dbReference>
<evidence type="ECO:0000313" key="4">
    <source>
        <dbReference type="EMBL" id="TWB42643.1"/>
    </source>
</evidence>
<evidence type="ECO:0000256" key="2">
    <source>
        <dbReference type="ARBA" id="ARBA00022803"/>
    </source>
</evidence>
<feature type="repeat" description="TPR" evidence="3">
    <location>
        <begin position="75"/>
        <end position="108"/>
    </location>
</feature>
<dbReference type="Gene3D" id="1.25.40.10">
    <property type="entry name" value="Tetratricopeptide repeat domain"/>
    <property type="match status" value="3"/>
</dbReference>
<dbReference type="InterPro" id="IPR013105">
    <property type="entry name" value="TPR_2"/>
</dbReference>
<evidence type="ECO:0000313" key="5">
    <source>
        <dbReference type="Proteomes" id="UP000315751"/>
    </source>
</evidence>
<keyword evidence="1" id="KW-0677">Repeat</keyword>
<gene>
    <name evidence="4" type="ORF">FBZ90_106244</name>
</gene>
<sequence>MTDLLPADDLVRYAVGLHKAGRHEAAEAIFRQVLARDPGRGDAAHLLGMVLAQTGRLKEAEAHIRQALARFDAMADLHASLGLVLADLHRLDEAVACWRRALALAPADTAWAEEIRGRLAAATKALPMPPPKGDAAALLALARQRLRADDLGGAERLCREALAEDDSYADAWNMLGVLALQTRDEAAIDHFAAAVRHAPQVAAHRANHATALYQLGRLADAAEVVNNALVVIGARASLLAHLGDIRFAQGDSFAAAAAYRLALEHLDREQDQGMAPEVERPRVQGNLARALCACGLARDAAAVARDRASSAPGIDAWRDLAITLLAAHDADAAIEPILRAVTAAPERADLRVTAAAAFIDANRIDEAVAHVATALDLDPGSAEAYANRGFIALRRGDAVAAAADFRAALDRHPPTRDANIAVLHQGLGMSLLQQGNIAAGAPHFAWRRHMPGLGSALPGLPEWDGTVMPGAHLVITATRGHGDVLHFIRYAPLLRAAGMRVVFRGMDTLLDLIAASNLVEEVGPLGQPLPPPWPGGQWVQADCMALLSLAGTPLGWAGHTVPYLTPPPDAVARWHGVLDILPPVRVALSWAGSTLFPYHRHRSPRLAPLLPLLTDPRLAGRVGWVSVQTDDGRRDLDTVDLPLAAREDFLDMADGLRSFADTAAVLAQVDLVISMDTAVAHLAGGLGRPLWLMLDTGAEWRWLTARADSPWYPTATLFRQARPGDWPGVVATLADALAAHVGSVPTPAALGSGHSG</sequence>
<dbReference type="InterPro" id="IPR052384">
    <property type="entry name" value="TMTC_O-mannosyltransferase"/>
</dbReference>
<dbReference type="PANTHER" id="PTHR44216">
    <property type="entry name" value="PROTEIN O-MANNOSYL-TRANSFERASE TMTC2"/>
    <property type="match status" value="1"/>
</dbReference>
<name>A0A560H8J4_9PROT</name>
<dbReference type="GO" id="GO:0000030">
    <property type="term" value="F:mannosyltransferase activity"/>
    <property type="evidence" value="ECO:0007669"/>
    <property type="project" value="TreeGrafter"/>
</dbReference>
<dbReference type="AlphaFoldDB" id="A0A560H8J4"/>
<dbReference type="SUPFAM" id="SSF53756">
    <property type="entry name" value="UDP-Glycosyltransferase/glycogen phosphorylase"/>
    <property type="match status" value="1"/>
</dbReference>
<dbReference type="RefSeq" id="WP_145732425.1">
    <property type="nucleotide sequence ID" value="NZ_VITR01000006.1"/>
</dbReference>
<dbReference type="SMART" id="SM00028">
    <property type="entry name" value="TPR"/>
    <property type="match status" value="9"/>
</dbReference>
<organism evidence="4 5">
    <name type="scientific">Nitrospirillum amazonense</name>
    <dbReference type="NCBI Taxonomy" id="28077"/>
    <lineage>
        <taxon>Bacteria</taxon>
        <taxon>Pseudomonadati</taxon>
        <taxon>Pseudomonadota</taxon>
        <taxon>Alphaproteobacteria</taxon>
        <taxon>Rhodospirillales</taxon>
        <taxon>Azospirillaceae</taxon>
        <taxon>Nitrospirillum</taxon>
    </lineage>
</organism>
<dbReference type="Pfam" id="PF14559">
    <property type="entry name" value="TPR_19"/>
    <property type="match status" value="1"/>
</dbReference>
<protein>
    <submittedName>
        <fullName evidence="4">Tetratricopeptide (TPR) repeat protein</fullName>
    </submittedName>
</protein>
<dbReference type="Proteomes" id="UP000315751">
    <property type="component" value="Unassembled WGS sequence"/>
</dbReference>
<feature type="repeat" description="TPR" evidence="3">
    <location>
        <begin position="382"/>
        <end position="415"/>
    </location>
</feature>
<keyword evidence="5" id="KW-1185">Reference proteome</keyword>
<dbReference type="OrthoDB" id="6193797at2"/>
<dbReference type="InterPro" id="IPR019734">
    <property type="entry name" value="TPR_rpt"/>
</dbReference>
<accession>A0A560H8J4</accession>
<dbReference type="Gene3D" id="3.40.50.2000">
    <property type="entry name" value="Glycogen Phosphorylase B"/>
    <property type="match status" value="1"/>
</dbReference>
<proteinExistence type="predicted"/>
<dbReference type="GO" id="GO:0035269">
    <property type="term" value="P:protein O-linked glycosylation via mannose"/>
    <property type="evidence" value="ECO:0007669"/>
    <property type="project" value="TreeGrafter"/>
</dbReference>
<evidence type="ECO:0000256" key="1">
    <source>
        <dbReference type="ARBA" id="ARBA00022737"/>
    </source>
</evidence>
<dbReference type="Pfam" id="PF13432">
    <property type="entry name" value="TPR_16"/>
    <property type="match status" value="1"/>
</dbReference>
<dbReference type="PROSITE" id="PS50005">
    <property type="entry name" value="TPR"/>
    <property type="match status" value="2"/>
</dbReference>
<keyword evidence="2 3" id="KW-0802">TPR repeat</keyword>
<reference evidence="4 5" key="1">
    <citation type="submission" date="2019-06" db="EMBL/GenBank/DDBJ databases">
        <title>Genomic Encyclopedia of Type Strains, Phase IV (KMG-V): Genome sequencing to study the core and pangenomes of soil and plant-associated prokaryotes.</title>
        <authorList>
            <person name="Whitman W."/>
        </authorList>
    </citation>
    <scope>NUCLEOTIDE SEQUENCE [LARGE SCALE GENOMIC DNA]</scope>
    <source>
        <strain evidence="4 5">BR 11622</strain>
    </source>
</reference>
<dbReference type="PANTHER" id="PTHR44216:SF3">
    <property type="entry name" value="PROTEIN O-MANNOSYL-TRANSFERASE TMTC2"/>
    <property type="match status" value="1"/>
</dbReference>
<dbReference type="EMBL" id="VITR01000006">
    <property type="protein sequence ID" value="TWB42643.1"/>
    <property type="molecule type" value="Genomic_DNA"/>
</dbReference>
<evidence type="ECO:0000256" key="3">
    <source>
        <dbReference type="PROSITE-ProRule" id="PRU00339"/>
    </source>
</evidence>